<dbReference type="InterPro" id="IPR036282">
    <property type="entry name" value="Glutathione-S-Trfase_C_sf"/>
</dbReference>
<dbReference type="SUPFAM" id="SSF52833">
    <property type="entry name" value="Thioredoxin-like"/>
    <property type="match status" value="1"/>
</dbReference>
<evidence type="ECO:0000313" key="4">
    <source>
        <dbReference type="Proteomes" id="UP000037460"/>
    </source>
</evidence>
<dbReference type="InterPro" id="IPR007494">
    <property type="entry name" value="Glutaredoxin2_C"/>
</dbReference>
<evidence type="ECO:0000313" key="3">
    <source>
        <dbReference type="EMBL" id="KOO32747.1"/>
    </source>
</evidence>
<sequence length="337" mass="36639">MALLLAVAAGSSAAFLHAAPTRRTTPHRGAVVRLQVDDFVDPDLVSGTFVVDELAATWARAGKGRQLWKPGDKTDSAALDYKLLYTTWKLNPLVLHGYEHCPFCTRARLVLAWVGMPFVCRFYGYGAGADPVKCEGFGYDPVEGGVVPLIGSKVCPVLSGAGVPVREGQLGLPESLEICSFAAGVAKDRRIAPATGRKDIDEWLNRVKPTREALERPRLLRMAVPDFADQRDVAYARWKHTRSGFDFDAAEKATPKLLAELAPLLDELGTMLRGRDPAHGSMPTLNLWGLSIDDSLVLPVLRSLTCVKGLEMPPLVREYVETGCARAGVPLFTEMAS</sequence>
<feature type="chain" id="PRO_5005602304" evidence="1">
    <location>
        <begin position="19"/>
        <end position="337"/>
    </location>
</feature>
<dbReference type="Proteomes" id="UP000037460">
    <property type="component" value="Unassembled WGS sequence"/>
</dbReference>
<name>A0A0M0K2B1_9EUKA</name>
<keyword evidence="4" id="KW-1185">Reference proteome</keyword>
<comment type="caution">
    <text evidence="3">The sequence shown here is derived from an EMBL/GenBank/DDBJ whole genome shotgun (WGS) entry which is preliminary data.</text>
</comment>
<evidence type="ECO:0000259" key="2">
    <source>
        <dbReference type="Pfam" id="PF04399"/>
    </source>
</evidence>
<dbReference type="EMBL" id="JWZX01001694">
    <property type="protein sequence ID" value="KOO32747.1"/>
    <property type="molecule type" value="Genomic_DNA"/>
</dbReference>
<dbReference type="Gene3D" id="1.20.1050.10">
    <property type="match status" value="1"/>
</dbReference>
<feature type="domain" description="Glutaredoxin 2 C-terminal" evidence="2">
    <location>
        <begin position="199"/>
        <end position="336"/>
    </location>
</feature>
<dbReference type="AlphaFoldDB" id="A0A0M0K2B1"/>
<reference evidence="4" key="1">
    <citation type="journal article" date="2015" name="PLoS Genet.">
        <title>Genome Sequence and Transcriptome Analyses of Chrysochromulina tobin: Metabolic Tools for Enhanced Algal Fitness in the Prominent Order Prymnesiales (Haptophyceae).</title>
        <authorList>
            <person name="Hovde B.T."/>
            <person name="Deodato C.R."/>
            <person name="Hunsperger H.M."/>
            <person name="Ryken S.A."/>
            <person name="Yost W."/>
            <person name="Jha R.K."/>
            <person name="Patterson J."/>
            <person name="Monnat R.J. Jr."/>
            <person name="Barlow S.B."/>
            <person name="Starkenburg S.R."/>
            <person name="Cattolico R.A."/>
        </authorList>
    </citation>
    <scope>NUCLEOTIDE SEQUENCE</scope>
    <source>
        <strain evidence="4">CCMP291</strain>
    </source>
</reference>
<dbReference type="InterPro" id="IPR036249">
    <property type="entry name" value="Thioredoxin-like_sf"/>
</dbReference>
<proteinExistence type="predicted"/>
<gene>
    <name evidence="3" type="ORF">Ctob_013001</name>
</gene>
<dbReference type="OrthoDB" id="1738954at2759"/>
<accession>A0A0M0K2B1</accession>
<organism evidence="3 4">
    <name type="scientific">Chrysochromulina tobinii</name>
    <dbReference type="NCBI Taxonomy" id="1460289"/>
    <lineage>
        <taxon>Eukaryota</taxon>
        <taxon>Haptista</taxon>
        <taxon>Haptophyta</taxon>
        <taxon>Prymnesiophyceae</taxon>
        <taxon>Prymnesiales</taxon>
        <taxon>Chrysochromulinaceae</taxon>
        <taxon>Chrysochromulina</taxon>
    </lineage>
</organism>
<feature type="signal peptide" evidence="1">
    <location>
        <begin position="1"/>
        <end position="18"/>
    </location>
</feature>
<dbReference type="Pfam" id="PF04399">
    <property type="entry name" value="Glutaredoxin2_C"/>
    <property type="match status" value="1"/>
</dbReference>
<evidence type="ECO:0000256" key="1">
    <source>
        <dbReference type="SAM" id="SignalP"/>
    </source>
</evidence>
<protein>
    <submittedName>
        <fullName evidence="3">Glutaredoxin 2</fullName>
    </submittedName>
</protein>
<dbReference type="SUPFAM" id="SSF47616">
    <property type="entry name" value="GST C-terminal domain-like"/>
    <property type="match status" value="1"/>
</dbReference>
<keyword evidence="1" id="KW-0732">Signal</keyword>